<evidence type="ECO:0000313" key="2">
    <source>
        <dbReference type="EMBL" id="QRD07097.1"/>
    </source>
</evidence>
<sequence>MTFAISECHHIVAQQSSRCNFLEKVGLAETKLDAIRRNTRAPTSPDRPHGARPNSFPGSRAKCNVTCMCIPKHETFESANTNLTIPNNP</sequence>
<keyword evidence="3" id="KW-1185">Reference proteome</keyword>
<dbReference type="VEuPathDB" id="FungiDB:JI435_423980"/>
<feature type="region of interest" description="Disordered" evidence="1">
    <location>
        <begin position="36"/>
        <end position="60"/>
    </location>
</feature>
<reference evidence="3" key="1">
    <citation type="journal article" date="2021" name="BMC Genomics">
        <title>Chromosome-level genome assembly and manually-curated proteome of model necrotroph Parastagonospora nodorum Sn15 reveals a genome-wide trove of candidate effector homologs, and redundancy of virulence-related functions within an accessory chromosome.</title>
        <authorList>
            <person name="Bertazzoni S."/>
            <person name="Jones D.A.B."/>
            <person name="Phan H.T."/>
            <person name="Tan K.-C."/>
            <person name="Hane J.K."/>
        </authorList>
    </citation>
    <scope>NUCLEOTIDE SEQUENCE [LARGE SCALE GENOMIC DNA]</scope>
    <source>
        <strain evidence="3">SN15 / ATCC MYA-4574 / FGSC 10173)</strain>
    </source>
</reference>
<organism evidence="2 3">
    <name type="scientific">Phaeosphaeria nodorum (strain SN15 / ATCC MYA-4574 / FGSC 10173)</name>
    <name type="common">Glume blotch fungus</name>
    <name type="synonym">Parastagonospora nodorum</name>
    <dbReference type="NCBI Taxonomy" id="321614"/>
    <lineage>
        <taxon>Eukaryota</taxon>
        <taxon>Fungi</taxon>
        <taxon>Dikarya</taxon>
        <taxon>Ascomycota</taxon>
        <taxon>Pezizomycotina</taxon>
        <taxon>Dothideomycetes</taxon>
        <taxon>Pleosporomycetidae</taxon>
        <taxon>Pleosporales</taxon>
        <taxon>Pleosporineae</taxon>
        <taxon>Phaeosphaeriaceae</taxon>
        <taxon>Parastagonospora</taxon>
    </lineage>
</organism>
<dbReference type="Proteomes" id="UP000663193">
    <property type="component" value="Chromosome 22"/>
</dbReference>
<evidence type="ECO:0000313" key="3">
    <source>
        <dbReference type="Proteomes" id="UP000663193"/>
    </source>
</evidence>
<proteinExistence type="predicted"/>
<dbReference type="EMBL" id="CP069044">
    <property type="protein sequence ID" value="QRD07097.1"/>
    <property type="molecule type" value="Genomic_DNA"/>
</dbReference>
<accession>A0A7U2NQT3</accession>
<dbReference type="AlphaFoldDB" id="A0A7U2NQT3"/>
<name>A0A7U2NQT3_PHANO</name>
<evidence type="ECO:0000256" key="1">
    <source>
        <dbReference type="SAM" id="MobiDB-lite"/>
    </source>
</evidence>
<gene>
    <name evidence="2" type="ORF">JI435_423980</name>
</gene>
<protein>
    <submittedName>
        <fullName evidence="2">Uncharacterized protein</fullName>
    </submittedName>
</protein>